<dbReference type="InterPro" id="IPR036817">
    <property type="entry name" value="Transthyretin/HIU_hydrolase_sf"/>
</dbReference>
<proteinExistence type="evidence at transcript level"/>
<evidence type="ECO:0000256" key="2">
    <source>
        <dbReference type="ARBA" id="ARBA00002704"/>
    </source>
</evidence>
<evidence type="ECO:0000256" key="6">
    <source>
        <dbReference type="ARBA" id="ARBA00022801"/>
    </source>
</evidence>
<evidence type="ECO:0000256" key="4">
    <source>
        <dbReference type="ARBA" id="ARBA00011881"/>
    </source>
</evidence>
<dbReference type="Gene3D" id="2.60.40.180">
    <property type="entry name" value="Transthyretin/hydroxyisourate hydrolase domain"/>
    <property type="match status" value="1"/>
</dbReference>
<dbReference type="EMBL" id="GAPW01006184">
    <property type="protein sequence ID" value="JAC07414.1"/>
    <property type="molecule type" value="mRNA"/>
</dbReference>
<dbReference type="EC" id="3.5.2.17" evidence="8"/>
<keyword evidence="6 8" id="KW-0378">Hydrolase</keyword>
<comment type="similarity">
    <text evidence="3 8">Belongs to the transthyretin family. 5-hydroxyisourate hydrolase subfamily.</text>
</comment>
<dbReference type="VEuPathDB" id="VectorBase:AALFPA_040673"/>
<dbReference type="SUPFAM" id="SSF49472">
    <property type="entry name" value="Transthyretin (synonym: prealbumin)"/>
    <property type="match status" value="1"/>
</dbReference>
<dbReference type="Pfam" id="PF00576">
    <property type="entry name" value="Transthyretin"/>
    <property type="match status" value="1"/>
</dbReference>
<dbReference type="InterPro" id="IPR000895">
    <property type="entry name" value="Transthyretin/HIU_hydrolase"/>
</dbReference>
<dbReference type="OrthoDB" id="10265230at2759"/>
<evidence type="ECO:0000256" key="7">
    <source>
        <dbReference type="PIRSR" id="PIRSR600895-51"/>
    </source>
</evidence>
<evidence type="ECO:0000256" key="1">
    <source>
        <dbReference type="ARBA" id="ARBA00001043"/>
    </source>
</evidence>
<keyword evidence="5 8" id="KW-0659">Purine metabolism</keyword>
<protein>
    <recommendedName>
        <fullName evidence="8">5-hydroxyisourate hydrolase</fullName>
        <shortName evidence="8">HIU hydrolase</shortName>
        <shortName evidence="8">HIUHase</shortName>
        <ecNumber evidence="8">3.5.2.17</ecNumber>
    </recommendedName>
</protein>
<dbReference type="PANTHER" id="PTHR10395">
    <property type="entry name" value="URICASE AND TRANSTHYRETIN-RELATED"/>
    <property type="match status" value="1"/>
</dbReference>
<dbReference type="SMART" id="SM00095">
    <property type="entry name" value="TR_THY"/>
    <property type="match status" value="1"/>
</dbReference>
<dbReference type="KEGG" id="aalb:109428441"/>
<accession>A0A023EF63</accession>
<dbReference type="PROSITE" id="PS00768">
    <property type="entry name" value="TRANSTHYRETIN_1"/>
    <property type="match status" value="1"/>
</dbReference>
<evidence type="ECO:0000256" key="8">
    <source>
        <dbReference type="RuleBase" id="RU361270"/>
    </source>
</evidence>
<organism evidence="10">
    <name type="scientific">Aedes albopictus</name>
    <name type="common">Asian tiger mosquito</name>
    <name type="synonym">Stegomyia albopicta</name>
    <dbReference type="NCBI Taxonomy" id="7160"/>
    <lineage>
        <taxon>Eukaryota</taxon>
        <taxon>Metazoa</taxon>
        <taxon>Ecdysozoa</taxon>
        <taxon>Arthropoda</taxon>
        <taxon>Hexapoda</taxon>
        <taxon>Insecta</taxon>
        <taxon>Pterygota</taxon>
        <taxon>Neoptera</taxon>
        <taxon>Endopterygota</taxon>
        <taxon>Diptera</taxon>
        <taxon>Nematocera</taxon>
        <taxon>Culicoidea</taxon>
        <taxon>Culicidae</taxon>
        <taxon>Culicinae</taxon>
        <taxon>Aedini</taxon>
        <taxon>Aedes</taxon>
        <taxon>Stegomyia</taxon>
    </lineage>
</organism>
<evidence type="ECO:0000256" key="3">
    <source>
        <dbReference type="ARBA" id="ARBA00009850"/>
    </source>
</evidence>
<feature type="binding site" evidence="7">
    <location>
        <position position="6"/>
    </location>
    <ligand>
        <name>substrate</name>
    </ligand>
</feature>
<dbReference type="InterPro" id="IPR014306">
    <property type="entry name" value="Hydroxyisourate_hydrolase"/>
</dbReference>
<feature type="domain" description="Transthyretin/hydroxyisourate hydrolase" evidence="9">
    <location>
        <begin position="1"/>
        <end position="115"/>
    </location>
</feature>
<evidence type="ECO:0000313" key="10">
    <source>
        <dbReference type="EMBL" id="JAC07414.1"/>
    </source>
</evidence>
<evidence type="ECO:0000259" key="9">
    <source>
        <dbReference type="SMART" id="SM00095"/>
    </source>
</evidence>
<comment type="catalytic activity">
    <reaction evidence="1 8">
        <text>5-hydroxyisourate + H2O = 5-hydroxy-2-oxo-4-ureido-2,5-dihydro-1H-imidazole-5-carboxylate + H(+)</text>
        <dbReference type="Rhea" id="RHEA:23736"/>
        <dbReference type="ChEBI" id="CHEBI:15377"/>
        <dbReference type="ChEBI" id="CHEBI:15378"/>
        <dbReference type="ChEBI" id="CHEBI:18072"/>
        <dbReference type="ChEBI" id="CHEBI:58639"/>
        <dbReference type="EC" id="3.5.2.17"/>
    </reaction>
</comment>
<dbReference type="VEuPathDB" id="VectorBase:AALC636_009958"/>
<dbReference type="InterPro" id="IPR023418">
    <property type="entry name" value="Thyroxine_BS"/>
</dbReference>
<evidence type="ECO:0000256" key="5">
    <source>
        <dbReference type="ARBA" id="ARBA00022631"/>
    </source>
</evidence>
<dbReference type="AlphaFoldDB" id="A0A023EF63"/>
<dbReference type="PRINTS" id="PR00189">
    <property type="entry name" value="TRNSTHYRETIN"/>
</dbReference>
<dbReference type="OMA" id="CSENQNY"/>
<comment type="function">
    <text evidence="2">Catalyzes the hydrolysis of 5-hydroxyisourate (HIU) to 2-oxo-4-hydroxy-4-carboxy-5-ureidoimidazoline (OHCU).</text>
</comment>
<reference evidence="10" key="1">
    <citation type="journal article" date="2014" name="PLoS Negl. Trop. Dis.">
        <title>Identification and characterization of seminal fluid proteins in the Asian tiger mosquito, Aedes albopictus.</title>
        <authorList>
            <person name="Boes K.E."/>
            <person name="Ribeiro J.M."/>
            <person name="Wong A."/>
            <person name="Harrington L.C."/>
            <person name="Wolfner M.F."/>
            <person name="Sirot L.K."/>
        </authorList>
    </citation>
    <scope>NUCLEOTIDE SEQUENCE</scope>
    <source>
        <tissue evidence="10">Reproductive organs</tissue>
    </source>
</reference>
<dbReference type="VEuPathDB" id="VectorBase:AALF011230"/>
<dbReference type="InterPro" id="IPR023416">
    <property type="entry name" value="Transthyretin/HIU_hydrolase_d"/>
</dbReference>
<dbReference type="GO" id="GO:0006144">
    <property type="term" value="P:purine nucleobase metabolic process"/>
    <property type="evidence" value="ECO:0007669"/>
    <property type="project" value="UniProtKB-KW"/>
</dbReference>
<sequence length="116" mass="13122">MGLSTHILDTSRGKPAANVKITLYRAVDGAPETWEKTGEGVTDSDGRYRGFYGDNPDAFTAGLYKLRFQVGLYYEQLRTETLYPFVEIVFDIKDASQHYHIPLLLNPFGYSTYRGS</sequence>
<feature type="binding site" evidence="7">
    <location>
        <position position="113"/>
    </location>
    <ligand>
        <name>substrate</name>
    </ligand>
</feature>
<name>A0A023EF63_AEDAL</name>
<dbReference type="GeneID" id="109428441"/>
<feature type="binding site" evidence="7">
    <location>
        <position position="47"/>
    </location>
    <ligand>
        <name>substrate</name>
    </ligand>
</feature>
<dbReference type="NCBIfam" id="TIGR02962">
    <property type="entry name" value="hdxy_isourate"/>
    <property type="match status" value="1"/>
</dbReference>
<dbReference type="RefSeq" id="XP_019559751.2">
    <property type="nucleotide sequence ID" value="XM_019704206.3"/>
</dbReference>
<dbReference type="GO" id="GO:0033971">
    <property type="term" value="F:hydroxyisourate hydrolase activity"/>
    <property type="evidence" value="ECO:0007669"/>
    <property type="project" value="UniProtKB-EC"/>
</dbReference>
<comment type="subunit">
    <text evidence="4 8">Homotetramer.</text>
</comment>
<dbReference type="PANTHER" id="PTHR10395:SF7">
    <property type="entry name" value="5-HYDROXYISOURATE HYDROLASE"/>
    <property type="match status" value="1"/>
</dbReference>
<dbReference type="CDD" id="cd05822">
    <property type="entry name" value="TLP_HIUase"/>
    <property type="match status" value="1"/>
</dbReference>